<proteinExistence type="predicted"/>
<evidence type="ECO:0000313" key="2">
    <source>
        <dbReference type="Proteomes" id="UP000297595"/>
    </source>
</evidence>
<comment type="caution">
    <text evidence="1">The sequence shown here is derived from an EMBL/GenBank/DDBJ whole genome shotgun (WGS) entry which is preliminary data.</text>
</comment>
<reference evidence="1 2" key="1">
    <citation type="submission" date="2019-03" db="EMBL/GenBank/DDBJ databases">
        <title>Nematode-trapping fungi genome.</title>
        <authorList>
            <person name="Vidal-Diez De Ulzurrun G."/>
        </authorList>
    </citation>
    <scope>NUCLEOTIDE SEQUENCE [LARGE SCALE GENOMIC DNA]</scope>
    <source>
        <strain evidence="1 2">TWF154</strain>
    </source>
</reference>
<protein>
    <submittedName>
        <fullName evidence="1">Uncharacterized protein</fullName>
    </submittedName>
</protein>
<dbReference type="Proteomes" id="UP000297595">
    <property type="component" value="Unassembled WGS sequence"/>
</dbReference>
<dbReference type="AlphaFoldDB" id="A0A7C8K9F7"/>
<name>A0A7C8K9F7_ORBOL</name>
<gene>
    <name evidence="1" type="ORF">EYR41_007714</name>
</gene>
<organism evidence="1 2">
    <name type="scientific">Orbilia oligospora</name>
    <name type="common">Nematode-trapping fungus</name>
    <name type="synonym">Arthrobotrys oligospora</name>
    <dbReference type="NCBI Taxonomy" id="2813651"/>
    <lineage>
        <taxon>Eukaryota</taxon>
        <taxon>Fungi</taxon>
        <taxon>Dikarya</taxon>
        <taxon>Ascomycota</taxon>
        <taxon>Pezizomycotina</taxon>
        <taxon>Orbiliomycetes</taxon>
        <taxon>Orbiliales</taxon>
        <taxon>Orbiliaceae</taxon>
        <taxon>Orbilia</taxon>
    </lineage>
</organism>
<evidence type="ECO:0000313" key="1">
    <source>
        <dbReference type="EMBL" id="TGJ66054.1"/>
    </source>
</evidence>
<accession>A0A7C8K9F7</accession>
<sequence>MKNPSGSAPGLCEAGTNWTSRICWDLTVHATLRFLIPWGDLVIIVNYRVGSRKFRREARKFQRRRRQKDASVAGCGISLFIRHETGVQVCVTGGWIFVLINLSFSDEVIFQSLYASTKLRGT</sequence>
<dbReference type="EMBL" id="SOZJ01000005">
    <property type="protein sequence ID" value="TGJ66054.1"/>
    <property type="molecule type" value="Genomic_DNA"/>
</dbReference>